<dbReference type="Pfam" id="PF13274">
    <property type="entry name" value="SocA_Panacea"/>
    <property type="match status" value="1"/>
</dbReference>
<dbReference type="EMBL" id="JAASQJ010000005">
    <property type="protein sequence ID" value="NIJ55500.1"/>
    <property type="molecule type" value="Genomic_DNA"/>
</dbReference>
<evidence type="ECO:0000313" key="3">
    <source>
        <dbReference type="Proteomes" id="UP001179181"/>
    </source>
</evidence>
<proteinExistence type="predicted"/>
<reference evidence="2 3" key="1">
    <citation type="submission" date="2020-03" db="EMBL/GenBank/DDBJ databases">
        <title>Genomic Encyclopedia of Type Strains, Phase IV (KMG-IV): sequencing the most valuable type-strain genomes for metagenomic binning, comparative biology and taxonomic classification.</title>
        <authorList>
            <person name="Goeker M."/>
        </authorList>
    </citation>
    <scope>NUCLEOTIDE SEQUENCE [LARGE SCALE GENOMIC DNA]</scope>
    <source>
        <strain evidence="2 3">DSM 102865</strain>
    </source>
</reference>
<evidence type="ECO:0000313" key="2">
    <source>
        <dbReference type="EMBL" id="NIJ55500.1"/>
    </source>
</evidence>
<dbReference type="InterPro" id="IPR025272">
    <property type="entry name" value="SocA_Panacea"/>
</dbReference>
<evidence type="ECO:0000259" key="1">
    <source>
        <dbReference type="Pfam" id="PF13274"/>
    </source>
</evidence>
<accession>A0ABX0UUM1</accession>
<name>A0ABX0UUM1_9BACT</name>
<organism evidence="2 3">
    <name type="scientific">Dyadobacter arcticus</name>
    <dbReference type="NCBI Taxonomy" id="1078754"/>
    <lineage>
        <taxon>Bacteria</taxon>
        <taxon>Pseudomonadati</taxon>
        <taxon>Bacteroidota</taxon>
        <taxon>Cytophagia</taxon>
        <taxon>Cytophagales</taxon>
        <taxon>Spirosomataceae</taxon>
        <taxon>Dyadobacter</taxon>
    </lineage>
</organism>
<comment type="caution">
    <text evidence="2">The sequence shown here is derived from an EMBL/GenBank/DDBJ whole genome shotgun (WGS) entry which is preliminary data.</text>
</comment>
<gene>
    <name evidence="2" type="ORF">FHS68_004689</name>
</gene>
<feature type="domain" description="Antitoxin SocA-like Panacea" evidence="1">
    <location>
        <begin position="31"/>
        <end position="139"/>
    </location>
</feature>
<keyword evidence="3" id="KW-1185">Reference proteome</keyword>
<protein>
    <submittedName>
        <fullName evidence="2">Phage-associated protein</fullName>
    </submittedName>
</protein>
<dbReference type="Proteomes" id="UP001179181">
    <property type="component" value="Unassembled WGS sequence"/>
</dbReference>
<sequence>MERFRTEKSLQALVRFGNLGGGSLNKMKALKLIWLSDRYHLRQYGRTITGDQYFAMKNGPVASCTFDLLKGSGVSFDREAIQNIAKYLTFSQYNYTVHGEADMDAFSETDTEVIDLIWEKYKHYDHFALSELSHNFPEWIRYKANFENAVKGRYEIIMDDFFVNVNDKIGLFNDSEEFLNESREIFLEFSA</sequence>
<dbReference type="RefSeq" id="WP_167275412.1">
    <property type="nucleotide sequence ID" value="NZ_JAASQJ010000005.1"/>
</dbReference>